<proteinExistence type="predicted"/>
<name>A0A0C1ZA98_9VIBR</name>
<comment type="caution">
    <text evidence="1">The sequence shown here is derived from an EMBL/GenBank/DDBJ whole genome shotgun (WGS) entry which is preliminary data.</text>
</comment>
<evidence type="ECO:0000313" key="2">
    <source>
        <dbReference type="Proteomes" id="UP000031586"/>
    </source>
</evidence>
<dbReference type="Proteomes" id="UP000031586">
    <property type="component" value="Unassembled WGS sequence"/>
</dbReference>
<dbReference type="EMBL" id="JPRD01000015">
    <property type="protein sequence ID" value="KIF53104.1"/>
    <property type="molecule type" value="Genomic_DNA"/>
</dbReference>
<reference evidence="1 2" key="1">
    <citation type="submission" date="2014-07" db="EMBL/GenBank/DDBJ databases">
        <title>Unique and conserved regions in Vibrio harveyi and related species in comparison with the shrimp pathogen Vibrio harveyi CAIM 1792.</title>
        <authorList>
            <person name="Espinoza-Valles I."/>
            <person name="Vora G."/>
            <person name="Leekitcharoenphon P."/>
            <person name="Ussery D."/>
            <person name="Hoj L."/>
            <person name="Gomez-Gil B."/>
        </authorList>
    </citation>
    <scope>NUCLEOTIDE SEQUENCE [LARGE SCALE GENOMIC DNA]</scope>
    <source>
        <strain evidence="2">CAIM 1854 / LMG 25443</strain>
    </source>
</reference>
<protein>
    <submittedName>
        <fullName evidence="1">Uncharacterized protein</fullName>
    </submittedName>
</protein>
<dbReference type="AlphaFoldDB" id="A0A0C1ZA98"/>
<accession>A0A0C1ZA98</accession>
<dbReference type="RefSeq" id="WP_020194276.1">
    <property type="nucleotide sequence ID" value="NZ_BAOH01000005.1"/>
</dbReference>
<dbReference type="PATRIC" id="fig|1229493.5.peg.918"/>
<organism evidence="1 2">
    <name type="scientific">Vibrio owensii CAIM 1854 = LMG 25443</name>
    <dbReference type="NCBI Taxonomy" id="1229493"/>
    <lineage>
        <taxon>Bacteria</taxon>
        <taxon>Pseudomonadati</taxon>
        <taxon>Pseudomonadota</taxon>
        <taxon>Gammaproteobacteria</taxon>
        <taxon>Vibrionales</taxon>
        <taxon>Vibrionaceae</taxon>
        <taxon>Vibrio</taxon>
    </lineage>
</organism>
<gene>
    <name evidence="1" type="ORF">H735_09170</name>
</gene>
<sequence length="148" mass="16709">MEVFSHRISWDREPENLPAGWTQCSGTFRDFLVSISYSGCGQRLAVKFTETVTFKLTTLPLISTDMASACEEVQNLINEAVCNDGTVWISVEDNLPDAGDYFCKVSNNGREFEAQRRLVRKSHAHAWFGGARPFADDDVVTHYRLNLL</sequence>
<evidence type="ECO:0000313" key="1">
    <source>
        <dbReference type="EMBL" id="KIF53104.1"/>
    </source>
</evidence>